<evidence type="ECO:0000256" key="9">
    <source>
        <dbReference type="PIRSR" id="PIRSR602081-2"/>
    </source>
</evidence>
<evidence type="ECO:0000313" key="12">
    <source>
        <dbReference type="EMBL" id="MBB4103541.1"/>
    </source>
</evidence>
<dbReference type="PANTHER" id="PTHR11455">
    <property type="entry name" value="CRYPTOCHROME"/>
    <property type="match status" value="1"/>
</dbReference>
<dbReference type="PROSITE" id="PS51645">
    <property type="entry name" value="PHR_CRY_ALPHA_BETA"/>
    <property type="match status" value="1"/>
</dbReference>
<evidence type="ECO:0000313" key="13">
    <source>
        <dbReference type="Proteomes" id="UP000584824"/>
    </source>
</evidence>
<evidence type="ECO:0000256" key="1">
    <source>
        <dbReference type="ARBA" id="ARBA00001932"/>
    </source>
</evidence>
<name>A0A7W6K1P3_9HYPH</name>
<evidence type="ECO:0000256" key="4">
    <source>
        <dbReference type="ARBA" id="ARBA00022630"/>
    </source>
</evidence>
<evidence type="ECO:0000256" key="7">
    <source>
        <dbReference type="ARBA" id="ARBA00033999"/>
    </source>
</evidence>
<evidence type="ECO:0000256" key="8">
    <source>
        <dbReference type="PIRSR" id="PIRSR602081-1"/>
    </source>
</evidence>
<feature type="domain" description="Photolyase/cryptochrome alpha/beta" evidence="11">
    <location>
        <begin position="6"/>
        <end position="135"/>
    </location>
</feature>
<evidence type="ECO:0000256" key="6">
    <source>
        <dbReference type="ARBA" id="ARBA00022991"/>
    </source>
</evidence>
<protein>
    <recommendedName>
        <fullName evidence="3">Deoxyribodipyrimidine photo-lyase</fullName>
        <ecNumber evidence="2">4.1.99.3</ecNumber>
    </recommendedName>
</protein>
<feature type="binding site" evidence="8">
    <location>
        <begin position="241"/>
        <end position="245"/>
    </location>
    <ligand>
        <name>FAD</name>
        <dbReference type="ChEBI" id="CHEBI:57692"/>
    </ligand>
</feature>
<keyword evidence="5 8" id="KW-0274">FAD</keyword>
<dbReference type="SUPFAM" id="SSF48173">
    <property type="entry name" value="Cryptochrome/photolyase FAD-binding domain"/>
    <property type="match status" value="1"/>
</dbReference>
<dbReference type="Gene3D" id="1.10.579.10">
    <property type="entry name" value="DNA Cyclobutane Dipyrimidine Photolyase, subunit A, domain 3"/>
    <property type="match status" value="1"/>
</dbReference>
<dbReference type="SUPFAM" id="SSF52425">
    <property type="entry name" value="Cryptochrome/photolyase, N-terminal domain"/>
    <property type="match status" value="1"/>
</dbReference>
<comment type="caution">
    <text evidence="12">The sequence shown here is derived from an EMBL/GenBank/DDBJ whole genome shotgun (WGS) entry which is preliminary data.</text>
</comment>
<evidence type="ECO:0000256" key="5">
    <source>
        <dbReference type="ARBA" id="ARBA00022827"/>
    </source>
</evidence>
<dbReference type="InterPro" id="IPR014729">
    <property type="entry name" value="Rossmann-like_a/b/a_fold"/>
</dbReference>
<dbReference type="AlphaFoldDB" id="A0A7W6K1P3"/>
<dbReference type="EMBL" id="JACIDU010000007">
    <property type="protein sequence ID" value="MBB4103541.1"/>
    <property type="molecule type" value="Genomic_DNA"/>
</dbReference>
<dbReference type="FunFam" id="1.10.579.10:FF:000003">
    <property type="entry name" value="Deoxyribodipyrimidine photo-lyase"/>
    <property type="match status" value="1"/>
</dbReference>
<evidence type="ECO:0000256" key="10">
    <source>
        <dbReference type="RuleBase" id="RU004182"/>
    </source>
</evidence>
<dbReference type="GO" id="GO:0071949">
    <property type="term" value="F:FAD binding"/>
    <property type="evidence" value="ECO:0007669"/>
    <property type="project" value="TreeGrafter"/>
</dbReference>
<evidence type="ECO:0000259" key="11">
    <source>
        <dbReference type="PROSITE" id="PS51645"/>
    </source>
</evidence>
<feature type="binding site" evidence="8">
    <location>
        <position position="229"/>
    </location>
    <ligand>
        <name>FAD</name>
        <dbReference type="ChEBI" id="CHEBI:57692"/>
    </ligand>
</feature>
<dbReference type="Proteomes" id="UP000584824">
    <property type="component" value="Unassembled WGS sequence"/>
</dbReference>
<proteinExistence type="inferred from homology"/>
<feature type="site" description="Electron transfer via tryptophanyl radical" evidence="9">
    <location>
        <position position="387"/>
    </location>
</feature>
<comment type="catalytic activity">
    <reaction evidence="7">
        <text>cyclobutadipyrimidine (in DNA) = 2 pyrimidine residues (in DNA).</text>
        <dbReference type="EC" id="4.1.99.3"/>
    </reaction>
</comment>
<dbReference type="InterPro" id="IPR005101">
    <property type="entry name" value="Cryptochr/Photolyase_FAD-bd"/>
</dbReference>
<organism evidence="12 13">
    <name type="scientific">Allorhizobium borbori</name>
    <dbReference type="NCBI Taxonomy" id="485907"/>
    <lineage>
        <taxon>Bacteria</taxon>
        <taxon>Pseudomonadati</taxon>
        <taxon>Pseudomonadota</taxon>
        <taxon>Alphaproteobacteria</taxon>
        <taxon>Hyphomicrobiales</taxon>
        <taxon>Rhizobiaceae</taxon>
        <taxon>Rhizobium/Agrobacterium group</taxon>
        <taxon>Allorhizobium</taxon>
    </lineage>
</organism>
<dbReference type="InterPro" id="IPR006050">
    <property type="entry name" value="DNA_photolyase_N"/>
</dbReference>
<feature type="binding site" evidence="8">
    <location>
        <begin position="377"/>
        <end position="379"/>
    </location>
    <ligand>
        <name>FAD</name>
        <dbReference type="ChEBI" id="CHEBI:57692"/>
    </ligand>
</feature>
<dbReference type="EC" id="4.1.99.3" evidence="2"/>
<dbReference type="GO" id="GO:0003904">
    <property type="term" value="F:deoxyribodipyrimidine photo-lyase activity"/>
    <property type="evidence" value="ECO:0007669"/>
    <property type="project" value="UniProtKB-EC"/>
</dbReference>
<dbReference type="Gene3D" id="3.40.50.620">
    <property type="entry name" value="HUPs"/>
    <property type="match status" value="1"/>
</dbReference>
<dbReference type="InterPro" id="IPR036134">
    <property type="entry name" value="Crypto/Photolyase_FAD-like_sf"/>
</dbReference>
<evidence type="ECO:0000256" key="2">
    <source>
        <dbReference type="ARBA" id="ARBA00013149"/>
    </source>
</evidence>
<dbReference type="Pfam" id="PF03441">
    <property type="entry name" value="FAD_binding_7"/>
    <property type="match status" value="1"/>
</dbReference>
<keyword evidence="12" id="KW-0456">Lyase</keyword>
<dbReference type="InterPro" id="IPR036155">
    <property type="entry name" value="Crypto/Photolyase_N_sf"/>
</dbReference>
<feature type="site" description="Electron transfer via tryptophanyl radical" evidence="9">
    <location>
        <position position="311"/>
    </location>
</feature>
<dbReference type="InterPro" id="IPR018394">
    <property type="entry name" value="DNA_photolyase_1_CS_C"/>
</dbReference>
<sequence>MTSPSHPVIVWLRKDLRLDDNAALAAAAASGAAVIPVYIREPESAGTGPLGEAQAWWLHHSLESFSKSLEQLGSRLVLASGEALSTLERLMTETGAQTVYWNRRYDPQGIAIDSPLKQELRARGIVVQSFAGQLLHEPSKLMTGGGTPFRVYTPFWRAFDGAGDPPSPVDAPSRLAAPAAWPASEYLAEWKLLPQEPNWAATFPEIFTPGETEAQRRLRSFLEDKLGRYDTRRDFPADDATSLLSPHLAMGEISPARIWHATKGLGETTGHDNLIRFRKELVWREFSYYLLFHFPDLATRNWNPRFDAFEWRFDAGLFKAWTKGLTGYPIVDAGMRQLWRHGIMHNRVRMIVASFLVKDLLIDWRQGERWFRDTLVDADPASNAASWQWVAGSGADASPWFRIFNPVLQGEKFDPQGDYVRRFVPELAELDAKYIHRPFEAPLPALLRAGIRLGETYPKPLVDHGAARQQALSAYEATG</sequence>
<gene>
    <name evidence="12" type="ORF">GGQ66_002099</name>
</gene>
<keyword evidence="4 8" id="KW-0285">Flavoprotein</keyword>
<accession>A0A7W6K1P3</accession>
<dbReference type="GO" id="GO:0003677">
    <property type="term" value="F:DNA binding"/>
    <property type="evidence" value="ECO:0007669"/>
    <property type="project" value="TreeGrafter"/>
</dbReference>
<comment type="cofactor">
    <cofactor evidence="8">
        <name>FAD</name>
        <dbReference type="ChEBI" id="CHEBI:57692"/>
    </cofactor>
    <text evidence="8">Binds 1 FAD per subunit.</text>
</comment>
<dbReference type="PANTHER" id="PTHR11455:SF9">
    <property type="entry name" value="CRYPTOCHROME CIRCADIAN CLOCK 5 ISOFORM X1"/>
    <property type="match status" value="1"/>
</dbReference>
<dbReference type="PROSITE" id="PS00691">
    <property type="entry name" value="DNA_PHOTOLYASES_1_2"/>
    <property type="match status" value="1"/>
</dbReference>
<dbReference type="GO" id="GO:0000719">
    <property type="term" value="P:photoreactive repair"/>
    <property type="evidence" value="ECO:0007669"/>
    <property type="project" value="UniProtKB-ARBA"/>
</dbReference>
<feature type="binding site" evidence="8">
    <location>
        <position position="277"/>
    </location>
    <ligand>
        <name>FAD</name>
        <dbReference type="ChEBI" id="CHEBI:57692"/>
    </ligand>
</feature>
<dbReference type="Gene3D" id="1.25.40.80">
    <property type="match status" value="1"/>
</dbReference>
<keyword evidence="13" id="KW-1185">Reference proteome</keyword>
<dbReference type="InterPro" id="IPR002081">
    <property type="entry name" value="Cryptochrome/DNA_photolyase_1"/>
</dbReference>
<dbReference type="GO" id="GO:0009416">
    <property type="term" value="P:response to light stimulus"/>
    <property type="evidence" value="ECO:0007669"/>
    <property type="project" value="TreeGrafter"/>
</dbReference>
<dbReference type="Pfam" id="PF00875">
    <property type="entry name" value="DNA_photolyase"/>
    <property type="match status" value="1"/>
</dbReference>
<reference evidence="12 13" key="1">
    <citation type="submission" date="2020-08" db="EMBL/GenBank/DDBJ databases">
        <title>Genomic Encyclopedia of Type Strains, Phase IV (KMG-IV): sequencing the most valuable type-strain genomes for metagenomic binning, comparative biology and taxonomic classification.</title>
        <authorList>
            <person name="Goeker M."/>
        </authorList>
    </citation>
    <scope>NUCLEOTIDE SEQUENCE [LARGE SCALE GENOMIC DNA]</scope>
    <source>
        <strain evidence="12 13">DSM 26385</strain>
    </source>
</reference>
<dbReference type="PROSITE" id="PS00394">
    <property type="entry name" value="DNA_PHOTOLYASES_1_1"/>
    <property type="match status" value="1"/>
</dbReference>
<keyword evidence="6 10" id="KW-0157">Chromophore</keyword>
<dbReference type="PRINTS" id="PR00147">
    <property type="entry name" value="DNAPHOTLYASE"/>
</dbReference>
<feature type="site" description="Electron transfer via tryptophanyl radical" evidence="9">
    <location>
        <position position="364"/>
    </location>
</feature>
<evidence type="ECO:0000256" key="3">
    <source>
        <dbReference type="ARBA" id="ARBA00014046"/>
    </source>
</evidence>
<comment type="cofactor">
    <cofactor evidence="1">
        <name>(6R)-5,10-methylene-5,6,7,8-tetrahydrofolate</name>
        <dbReference type="ChEBI" id="CHEBI:15636"/>
    </cofactor>
</comment>
<comment type="similarity">
    <text evidence="10">Belongs to the DNA photolyase family.</text>
</comment>